<dbReference type="CDD" id="cd07067">
    <property type="entry name" value="HP_PGM_like"/>
    <property type="match status" value="1"/>
</dbReference>
<dbReference type="PANTHER" id="PTHR48100:SF1">
    <property type="entry name" value="HISTIDINE PHOSPHATASE FAMILY PROTEIN-RELATED"/>
    <property type="match status" value="1"/>
</dbReference>
<dbReference type="RefSeq" id="WP_390189864.1">
    <property type="nucleotide sequence ID" value="NZ_JBHMEP010000001.1"/>
</dbReference>
<evidence type="ECO:0000313" key="2">
    <source>
        <dbReference type="Proteomes" id="UP001589645"/>
    </source>
</evidence>
<dbReference type="Pfam" id="PF00300">
    <property type="entry name" value="His_Phos_1"/>
    <property type="match status" value="1"/>
</dbReference>
<name>A0ABV5HIR4_9VIBR</name>
<proteinExistence type="predicted"/>
<dbReference type="Proteomes" id="UP001589645">
    <property type="component" value="Unassembled WGS sequence"/>
</dbReference>
<dbReference type="PANTHER" id="PTHR48100">
    <property type="entry name" value="BROAD-SPECIFICITY PHOSPHATASE YOR283W-RELATED"/>
    <property type="match status" value="1"/>
</dbReference>
<dbReference type="Gene3D" id="3.40.50.1240">
    <property type="entry name" value="Phosphoglycerate mutase-like"/>
    <property type="match status" value="1"/>
</dbReference>
<dbReference type="SMART" id="SM00855">
    <property type="entry name" value="PGAM"/>
    <property type="match status" value="1"/>
</dbReference>
<organism evidence="1 2">
    <name type="scientific">Vibrio olivae</name>
    <dbReference type="NCBI Taxonomy" id="1243002"/>
    <lineage>
        <taxon>Bacteria</taxon>
        <taxon>Pseudomonadati</taxon>
        <taxon>Pseudomonadota</taxon>
        <taxon>Gammaproteobacteria</taxon>
        <taxon>Vibrionales</taxon>
        <taxon>Vibrionaceae</taxon>
        <taxon>Vibrio</taxon>
    </lineage>
</organism>
<protein>
    <submittedName>
        <fullName evidence="1">Histidine phosphatase family protein</fullName>
    </submittedName>
</protein>
<dbReference type="InterPro" id="IPR029033">
    <property type="entry name" value="His_PPase_superfam"/>
</dbReference>
<sequence length="203" mass="22702">MNPINIYLLRHGQTLGPAALNGKTDVSVATPIQYAMRDSVMATYQFQHVLTSPLTRCKALADLLVERDPHLTLSEIDALRELDFGHYDGVAYDSLGDDWPKLEAFWKAPAQNTLPGAEPLDLGFARVATAWQHIVHSMEKDTLIIAHGGTIRFILADVLGVDWRNPRWYSTLSIGNQSVTHIQMTRHQQQVFFQVKSVGVTLP</sequence>
<comment type="caution">
    <text evidence="1">The sequence shown here is derived from an EMBL/GenBank/DDBJ whole genome shotgun (WGS) entry which is preliminary data.</text>
</comment>
<accession>A0ABV5HIR4</accession>
<keyword evidence="2" id="KW-1185">Reference proteome</keyword>
<reference evidence="1 2" key="1">
    <citation type="submission" date="2024-09" db="EMBL/GenBank/DDBJ databases">
        <authorList>
            <person name="Sun Q."/>
            <person name="Mori K."/>
        </authorList>
    </citation>
    <scope>NUCLEOTIDE SEQUENCE [LARGE SCALE GENOMIC DNA]</scope>
    <source>
        <strain evidence="1 2">CECT 8064</strain>
    </source>
</reference>
<dbReference type="InterPro" id="IPR013078">
    <property type="entry name" value="His_Pase_superF_clade-1"/>
</dbReference>
<dbReference type="InterPro" id="IPR050275">
    <property type="entry name" value="PGM_Phosphatase"/>
</dbReference>
<gene>
    <name evidence="1" type="ORF">ACFFUV_03975</name>
</gene>
<dbReference type="SUPFAM" id="SSF53254">
    <property type="entry name" value="Phosphoglycerate mutase-like"/>
    <property type="match status" value="1"/>
</dbReference>
<evidence type="ECO:0000313" key="1">
    <source>
        <dbReference type="EMBL" id="MFB9134124.1"/>
    </source>
</evidence>
<dbReference type="EMBL" id="JBHMEP010000001">
    <property type="protein sequence ID" value="MFB9134124.1"/>
    <property type="molecule type" value="Genomic_DNA"/>
</dbReference>